<keyword evidence="1" id="KW-0472">Membrane</keyword>
<name>A0A3G5AD16_9VIRU</name>
<protein>
    <submittedName>
        <fullName evidence="2">Uncharacterized protein</fullName>
    </submittedName>
</protein>
<feature type="transmembrane region" description="Helical" evidence="1">
    <location>
        <begin position="49"/>
        <end position="80"/>
    </location>
</feature>
<dbReference type="EMBL" id="MK072438">
    <property type="protein sequence ID" value="AYV85062.1"/>
    <property type="molecule type" value="Genomic_DNA"/>
</dbReference>
<evidence type="ECO:0000256" key="1">
    <source>
        <dbReference type="SAM" id="Phobius"/>
    </source>
</evidence>
<keyword evidence="1" id="KW-1133">Transmembrane helix</keyword>
<evidence type="ECO:0000313" key="2">
    <source>
        <dbReference type="EMBL" id="AYV85062.1"/>
    </source>
</evidence>
<keyword evidence="1" id="KW-0812">Transmembrane</keyword>
<accession>A0A3G5AD16</accession>
<dbReference type="PROSITE" id="PS51257">
    <property type="entry name" value="PROKAR_LIPOPROTEIN"/>
    <property type="match status" value="1"/>
</dbReference>
<gene>
    <name evidence="2" type="ORF">Satyrvirus2_73</name>
</gene>
<organism evidence="2">
    <name type="scientific">Satyrvirus sp</name>
    <dbReference type="NCBI Taxonomy" id="2487771"/>
    <lineage>
        <taxon>Viruses</taxon>
        <taxon>Varidnaviria</taxon>
        <taxon>Bamfordvirae</taxon>
        <taxon>Nucleocytoviricota</taxon>
        <taxon>Megaviricetes</taxon>
        <taxon>Imitervirales</taxon>
        <taxon>Mimiviridae</taxon>
        <taxon>Megamimivirinae</taxon>
    </lineage>
</organism>
<reference evidence="2" key="1">
    <citation type="submission" date="2018-10" db="EMBL/GenBank/DDBJ databases">
        <title>Hidden diversity of soil giant viruses.</title>
        <authorList>
            <person name="Schulz F."/>
            <person name="Alteio L."/>
            <person name="Goudeau D."/>
            <person name="Ryan E.M."/>
            <person name="Malmstrom R.R."/>
            <person name="Blanchard J."/>
            <person name="Woyke T."/>
        </authorList>
    </citation>
    <scope>NUCLEOTIDE SEQUENCE</scope>
    <source>
        <strain evidence="2">SAV1</strain>
    </source>
</reference>
<sequence>METSDKNENPPTYCCVGLCSCCVTPFIWLNDWLNTPATEENENKLLGEIICVCVTCVILLLIFAWPVLIIVLVICIIYLLTVCCCCCCCCKVFEDDWRNKMLAQTSTRCCCCFLTQKQYEVQRSAIYDV</sequence>
<proteinExistence type="predicted"/>